<dbReference type="GO" id="GO:0005524">
    <property type="term" value="F:ATP binding"/>
    <property type="evidence" value="ECO:0007669"/>
    <property type="project" value="UniProtKB-UniRule"/>
</dbReference>
<dbReference type="GO" id="GO:0046872">
    <property type="term" value="F:metal ion binding"/>
    <property type="evidence" value="ECO:0007669"/>
    <property type="project" value="UniProtKB-KW"/>
</dbReference>
<evidence type="ECO:0000256" key="1">
    <source>
        <dbReference type="ARBA" id="ARBA00004651"/>
    </source>
</evidence>
<proteinExistence type="inferred from homology"/>
<dbReference type="Gene3D" id="3.40.50.1000">
    <property type="entry name" value="HAD superfamily/HAD-like"/>
    <property type="match status" value="1"/>
</dbReference>
<evidence type="ECO:0000256" key="5">
    <source>
        <dbReference type="ARBA" id="ARBA00022692"/>
    </source>
</evidence>
<evidence type="ECO:0000256" key="7">
    <source>
        <dbReference type="ARBA" id="ARBA00022741"/>
    </source>
</evidence>
<keyword evidence="3" id="KW-0813">Transport</keyword>
<dbReference type="Pfam" id="PF00122">
    <property type="entry name" value="E1-E2_ATPase"/>
    <property type="match status" value="1"/>
</dbReference>
<evidence type="ECO:0000256" key="4">
    <source>
        <dbReference type="ARBA" id="ARBA00022475"/>
    </source>
</evidence>
<feature type="transmembrane region" description="Helical" evidence="13">
    <location>
        <begin position="12"/>
        <end position="32"/>
    </location>
</feature>
<dbReference type="SUPFAM" id="SSF56784">
    <property type="entry name" value="HAD-like"/>
    <property type="match status" value="1"/>
</dbReference>
<feature type="transmembrane region" description="Helical" evidence="13">
    <location>
        <begin position="619"/>
        <end position="637"/>
    </location>
</feature>
<dbReference type="CDD" id="cd02079">
    <property type="entry name" value="P-type_ATPase_HM"/>
    <property type="match status" value="1"/>
</dbReference>
<dbReference type="InterPro" id="IPR001757">
    <property type="entry name" value="P_typ_ATPase"/>
</dbReference>
<keyword evidence="6 13" id="KW-0479">Metal-binding</keyword>
<dbReference type="SFLD" id="SFLDG00002">
    <property type="entry name" value="C1.7:_P-type_atpase_like"/>
    <property type="match status" value="1"/>
</dbReference>
<comment type="similarity">
    <text evidence="2 13">Belongs to the cation transport ATPase (P-type) (TC 3.A.3) family. Type IB subfamily.</text>
</comment>
<keyword evidence="11" id="KW-0406">Ion transport</keyword>
<dbReference type="Gene3D" id="3.40.1110.10">
    <property type="entry name" value="Calcium-transporting ATPase, cytoplasmic domain N"/>
    <property type="match status" value="1"/>
</dbReference>
<keyword evidence="7 13" id="KW-0547">Nucleotide-binding</keyword>
<accession>A0A220UBC5</accession>
<evidence type="ECO:0000256" key="2">
    <source>
        <dbReference type="ARBA" id="ARBA00006024"/>
    </source>
</evidence>
<dbReference type="OrthoDB" id="7059309at2"/>
<dbReference type="EMBL" id="CP022316">
    <property type="protein sequence ID" value="ASK65246.1"/>
    <property type="molecule type" value="Genomic_DNA"/>
</dbReference>
<feature type="transmembrane region" description="Helical" evidence="13">
    <location>
        <begin position="52"/>
        <end position="74"/>
    </location>
</feature>
<keyword evidence="5 13" id="KW-0812">Transmembrane</keyword>
<evidence type="ECO:0000256" key="9">
    <source>
        <dbReference type="ARBA" id="ARBA00022967"/>
    </source>
</evidence>
<dbReference type="Proteomes" id="UP000198398">
    <property type="component" value="Chromosome"/>
</dbReference>
<feature type="transmembrane region" description="Helical" evidence="13">
    <location>
        <begin position="81"/>
        <end position="102"/>
    </location>
</feature>
<dbReference type="InterPro" id="IPR023299">
    <property type="entry name" value="ATPase_P-typ_cyto_dom_N"/>
</dbReference>
<dbReference type="Gene3D" id="2.70.150.10">
    <property type="entry name" value="Calcium-transporting ATPase, cytoplasmic transduction domain A"/>
    <property type="match status" value="1"/>
</dbReference>
<dbReference type="InterPro" id="IPR036412">
    <property type="entry name" value="HAD-like_sf"/>
</dbReference>
<evidence type="ECO:0000256" key="14">
    <source>
        <dbReference type="SAM" id="MobiDB-lite"/>
    </source>
</evidence>
<evidence type="ECO:0000259" key="15">
    <source>
        <dbReference type="Pfam" id="PF00122"/>
    </source>
</evidence>
<dbReference type="SFLD" id="SFLDF00027">
    <property type="entry name" value="p-type_atpase"/>
    <property type="match status" value="1"/>
</dbReference>
<feature type="region of interest" description="Disordered" evidence="14">
    <location>
        <begin position="642"/>
        <end position="665"/>
    </location>
</feature>
<keyword evidence="4 13" id="KW-1003">Cell membrane</keyword>
<evidence type="ECO:0000256" key="10">
    <source>
        <dbReference type="ARBA" id="ARBA00022989"/>
    </source>
</evidence>
<evidence type="ECO:0000256" key="8">
    <source>
        <dbReference type="ARBA" id="ARBA00022840"/>
    </source>
</evidence>
<dbReference type="InterPro" id="IPR044492">
    <property type="entry name" value="P_typ_ATPase_HD_dom"/>
</dbReference>
<evidence type="ECO:0000256" key="13">
    <source>
        <dbReference type="RuleBase" id="RU362081"/>
    </source>
</evidence>
<dbReference type="InterPro" id="IPR023214">
    <property type="entry name" value="HAD_sf"/>
</dbReference>
<dbReference type="KEGG" id="brv:CFK39_04715"/>
<dbReference type="RefSeq" id="WP_089064488.1">
    <property type="nucleotide sequence ID" value="NZ_CP022316.1"/>
</dbReference>
<feature type="transmembrane region" description="Helical" evidence="13">
    <location>
        <begin position="108"/>
        <end position="126"/>
    </location>
</feature>
<feature type="transmembrane region" description="Helical" evidence="13">
    <location>
        <begin position="594"/>
        <end position="613"/>
    </location>
</feature>
<gene>
    <name evidence="16" type="ORF">CFK39_04715</name>
</gene>
<keyword evidence="10 13" id="KW-1133">Transmembrane helix</keyword>
<feature type="transmembrane region" description="Helical" evidence="13">
    <location>
        <begin position="255"/>
        <end position="273"/>
    </location>
</feature>
<keyword evidence="8 13" id="KW-0067">ATP-binding</keyword>
<reference evidence="17" key="1">
    <citation type="submission" date="2017-07" db="EMBL/GenBank/DDBJ databases">
        <title>Brachybacterium sp. VR2415.</title>
        <authorList>
            <person name="Tak E.J."/>
            <person name="Bae J.-W."/>
        </authorList>
    </citation>
    <scope>NUCLEOTIDE SEQUENCE [LARGE SCALE GENOMIC DNA]</scope>
    <source>
        <strain evidence="17">VR2415</strain>
    </source>
</reference>
<dbReference type="AlphaFoldDB" id="A0A220UBC5"/>
<evidence type="ECO:0000256" key="11">
    <source>
        <dbReference type="ARBA" id="ARBA00023065"/>
    </source>
</evidence>
<dbReference type="NCBIfam" id="TIGR01525">
    <property type="entry name" value="ATPase-IB_hvy"/>
    <property type="match status" value="1"/>
</dbReference>
<dbReference type="InterPro" id="IPR023298">
    <property type="entry name" value="ATPase_P-typ_TM_dom_sf"/>
</dbReference>
<dbReference type="SUPFAM" id="SSF81653">
    <property type="entry name" value="Calcium ATPase, transduction domain A"/>
    <property type="match status" value="1"/>
</dbReference>
<dbReference type="Pfam" id="PF00702">
    <property type="entry name" value="Hydrolase"/>
    <property type="match status" value="1"/>
</dbReference>
<dbReference type="InterPro" id="IPR051014">
    <property type="entry name" value="Cation_Transport_ATPase_IB"/>
</dbReference>
<evidence type="ECO:0000256" key="3">
    <source>
        <dbReference type="ARBA" id="ARBA00022448"/>
    </source>
</evidence>
<dbReference type="GO" id="GO:0019829">
    <property type="term" value="F:ATPase-coupled monoatomic cation transmembrane transporter activity"/>
    <property type="evidence" value="ECO:0007669"/>
    <property type="project" value="InterPro"/>
</dbReference>
<feature type="domain" description="P-type ATPase A" evidence="15">
    <location>
        <begin position="140"/>
        <end position="239"/>
    </location>
</feature>
<evidence type="ECO:0000313" key="16">
    <source>
        <dbReference type="EMBL" id="ASK65246.1"/>
    </source>
</evidence>
<dbReference type="SUPFAM" id="SSF81665">
    <property type="entry name" value="Calcium ATPase, transmembrane domain M"/>
    <property type="match status" value="1"/>
</dbReference>
<dbReference type="NCBIfam" id="TIGR01494">
    <property type="entry name" value="ATPase_P-type"/>
    <property type="match status" value="1"/>
</dbReference>
<dbReference type="InterPro" id="IPR008250">
    <property type="entry name" value="ATPase_P-typ_transduc_dom_A_sf"/>
</dbReference>
<keyword evidence="12 13" id="KW-0472">Membrane</keyword>
<sequence length="665" mass="68406">MSALTRWLRGPWGTPIVAGLLIVVAAILSLSIEVNPFGAGHHHGIGLSLEGPTALVASDLFMIAAALVAGIPIILKAVRALMVKVIAIDLLVAIAAVGALIIGQYWEAAAVTFLFAIGHALEAGTMNRTRSALAELVAVAPDVAVVMREGEQVEISAAQVQPDETVLVKNGAKVPVDGIVIGGTGALDEASITGESIPVEKSESDQVFAGTISRGGFLQVRATGIGADTTLARIIHRVEEAQDAKARTQSFMERFSTWYTPGIILLALVTGLITGNIVLALTLLVIGCPGAMVISIPVAIVAGIGRGAKDGILIKGGEYLETSARITAVALDKTGTLTEGRPTLTDVTVLDPAMDRAEVLGWAARAEAGSEHPLARPLLEAAAAEGLRTGGLPEATEPAPGMGVVATVDGHRVAVGNLPLLAAEGISEDRGAAAEVDRLAGLGRTPMVVTFDGRVIGVVAVADRLRTDAPEMISQLHANGVKQVLMLTGDNYQVAEAVAAQVGVDEVRAQLLPEDKLTIVQQLQHEGFTVAMVGDGVNDAPALATADIGVAMGAAGTGVAIETADIALMNDDLLKLPQAIGLARGTVAVMRQNIAIALLTVLALLAGVFAGGVTMAIGMLVHEASVLLVIVNAMRLLRHRSTGGHRAPVRPAPRAPRAAAEEQTV</sequence>
<evidence type="ECO:0000256" key="6">
    <source>
        <dbReference type="ARBA" id="ARBA00022723"/>
    </source>
</evidence>
<dbReference type="SFLD" id="SFLDS00003">
    <property type="entry name" value="Haloacid_Dehalogenase"/>
    <property type="match status" value="1"/>
</dbReference>
<dbReference type="FunFam" id="2.70.150.10:FF:000002">
    <property type="entry name" value="Copper-transporting ATPase 1, putative"/>
    <property type="match status" value="1"/>
</dbReference>
<dbReference type="InterPro" id="IPR027256">
    <property type="entry name" value="P-typ_ATPase_IB"/>
</dbReference>
<dbReference type="PANTHER" id="PTHR48085:SF5">
    <property type="entry name" value="CADMIUM_ZINC-TRANSPORTING ATPASE HMA4-RELATED"/>
    <property type="match status" value="1"/>
</dbReference>
<dbReference type="PROSITE" id="PS01229">
    <property type="entry name" value="COF_2"/>
    <property type="match status" value="1"/>
</dbReference>
<dbReference type="GO" id="GO:0005886">
    <property type="term" value="C:plasma membrane"/>
    <property type="evidence" value="ECO:0007669"/>
    <property type="project" value="UniProtKB-SubCell"/>
</dbReference>
<dbReference type="PRINTS" id="PR00941">
    <property type="entry name" value="CDATPASE"/>
</dbReference>
<keyword evidence="9" id="KW-1278">Translocase</keyword>
<dbReference type="PANTHER" id="PTHR48085">
    <property type="entry name" value="CADMIUM/ZINC-TRANSPORTING ATPASE HMA2-RELATED"/>
    <property type="match status" value="1"/>
</dbReference>
<comment type="subcellular location">
    <subcellularLocation>
        <location evidence="1">Cell membrane</location>
        <topology evidence="1">Multi-pass membrane protein</topology>
    </subcellularLocation>
</comment>
<dbReference type="GO" id="GO:0016887">
    <property type="term" value="F:ATP hydrolysis activity"/>
    <property type="evidence" value="ECO:0007669"/>
    <property type="project" value="InterPro"/>
</dbReference>
<dbReference type="PROSITE" id="PS00154">
    <property type="entry name" value="ATPASE_E1_E2"/>
    <property type="match status" value="1"/>
</dbReference>
<dbReference type="InterPro" id="IPR059000">
    <property type="entry name" value="ATPase_P-type_domA"/>
</dbReference>
<keyword evidence="17" id="KW-1185">Reference proteome</keyword>
<dbReference type="PRINTS" id="PR00119">
    <property type="entry name" value="CATATPASE"/>
</dbReference>
<organism evidence="16 17">
    <name type="scientific">Brachybacterium avium</name>
    <dbReference type="NCBI Taxonomy" id="2017485"/>
    <lineage>
        <taxon>Bacteria</taxon>
        <taxon>Bacillati</taxon>
        <taxon>Actinomycetota</taxon>
        <taxon>Actinomycetes</taxon>
        <taxon>Micrococcales</taxon>
        <taxon>Dermabacteraceae</taxon>
        <taxon>Brachybacterium</taxon>
    </lineage>
</organism>
<evidence type="ECO:0000256" key="12">
    <source>
        <dbReference type="ARBA" id="ARBA00023136"/>
    </source>
</evidence>
<evidence type="ECO:0000313" key="17">
    <source>
        <dbReference type="Proteomes" id="UP000198398"/>
    </source>
</evidence>
<dbReference type="FunFam" id="3.40.50.1000:FF:000020">
    <property type="entry name" value="Probable cation-transporting P-type ATPase"/>
    <property type="match status" value="1"/>
</dbReference>
<dbReference type="InterPro" id="IPR018303">
    <property type="entry name" value="ATPase_P-typ_P_site"/>
</dbReference>
<protein>
    <submittedName>
        <fullName evidence="16">Heavy metal translocating P-type ATPase</fullName>
    </submittedName>
</protein>
<feature type="transmembrane region" description="Helical" evidence="13">
    <location>
        <begin position="279"/>
        <end position="305"/>
    </location>
</feature>
<name>A0A220UBC5_9MICO</name>